<reference evidence="3" key="1">
    <citation type="submission" date="2020-10" db="EMBL/GenBank/DDBJ databases">
        <authorList>
            <person name="Gilroy R."/>
        </authorList>
    </citation>
    <scope>NUCLEOTIDE SEQUENCE</scope>
    <source>
        <strain evidence="3">CHK136-897</strain>
    </source>
</reference>
<feature type="chain" id="PRO_5039020870" description="Protochlamydia outer membrane protein domain-containing protein" evidence="1">
    <location>
        <begin position="27"/>
        <end position="497"/>
    </location>
</feature>
<proteinExistence type="predicted"/>
<keyword evidence="1" id="KW-0732">Signal</keyword>
<gene>
    <name evidence="3" type="ORF">IAC63_02660</name>
</gene>
<name>A0A9D1MRS1_9PROT</name>
<sequence length="497" mass="55451">MFNNVGMKTGRLAFLCGLLVPMASFASNEGVPSYYQSNNSMNANQTAYGQYASQGYTKYVGQSGNKQIVGSQTYSYQVPRPVVNSSAGAMTVNGIAVPSEDKTNVYATYTRRFADFEFKTGVNSVLEWDDMVFNEIGVGVEHNFSVRNFDMFAYGEYSMGFMSHGGMSMDYDLEPYDASKPQDGIFTVSVGDQTGRTNHLKLGIGARHVWDFGGWKLSPSFGYEIFNHNLEMSDHYYPNPGIFLPLMTNNGDYVYGDLEGNYYSVPINVAAPEDWYQVCMSPEDIKLVQTTNSGSILGLGTSLVTGDYNPDMGYVPWGVDSGECVIIGGDGPVIVEGTTHIYNTTWSGFYIGLEIEKQMTLADKLRFYFQVGLPKYSSEGTWPNRTDWQQNPSFIDEGSNGAYSYAAEMEYNYRISDRMQLAIKVDTDLFYVGHIGGELYLAEYTTWLVDENGYYILDDNGLPILETVPAETVYISDQLDHATWQSFGLHVGLKYSF</sequence>
<dbReference type="Pfam" id="PF17251">
    <property type="entry name" value="Pom"/>
    <property type="match status" value="1"/>
</dbReference>
<evidence type="ECO:0000313" key="3">
    <source>
        <dbReference type="EMBL" id="HIU65518.1"/>
    </source>
</evidence>
<protein>
    <recommendedName>
        <fullName evidence="2">Protochlamydia outer membrane protein domain-containing protein</fullName>
    </recommendedName>
</protein>
<comment type="caution">
    <text evidence="3">The sequence shown here is derived from an EMBL/GenBank/DDBJ whole genome shotgun (WGS) entry which is preliminary data.</text>
</comment>
<evidence type="ECO:0000313" key="4">
    <source>
        <dbReference type="Proteomes" id="UP000824142"/>
    </source>
</evidence>
<dbReference type="Proteomes" id="UP000824142">
    <property type="component" value="Unassembled WGS sequence"/>
</dbReference>
<feature type="domain" description="Protochlamydia outer membrane protein" evidence="2">
    <location>
        <begin position="119"/>
        <end position="497"/>
    </location>
</feature>
<dbReference type="EMBL" id="DVNO01000021">
    <property type="protein sequence ID" value="HIU65518.1"/>
    <property type="molecule type" value="Genomic_DNA"/>
</dbReference>
<evidence type="ECO:0000259" key="2">
    <source>
        <dbReference type="Pfam" id="PF17251"/>
    </source>
</evidence>
<evidence type="ECO:0000256" key="1">
    <source>
        <dbReference type="SAM" id="SignalP"/>
    </source>
</evidence>
<dbReference type="InterPro" id="IPR035163">
    <property type="entry name" value="Pom"/>
</dbReference>
<reference evidence="3" key="2">
    <citation type="journal article" date="2021" name="PeerJ">
        <title>Extensive microbial diversity within the chicken gut microbiome revealed by metagenomics and culture.</title>
        <authorList>
            <person name="Gilroy R."/>
            <person name="Ravi A."/>
            <person name="Getino M."/>
            <person name="Pursley I."/>
            <person name="Horton D.L."/>
            <person name="Alikhan N.F."/>
            <person name="Baker D."/>
            <person name="Gharbi K."/>
            <person name="Hall N."/>
            <person name="Watson M."/>
            <person name="Adriaenssens E.M."/>
            <person name="Foster-Nyarko E."/>
            <person name="Jarju S."/>
            <person name="Secka A."/>
            <person name="Antonio M."/>
            <person name="Oren A."/>
            <person name="Chaudhuri R.R."/>
            <person name="La Ragione R."/>
            <person name="Hildebrand F."/>
            <person name="Pallen M.J."/>
        </authorList>
    </citation>
    <scope>NUCLEOTIDE SEQUENCE</scope>
    <source>
        <strain evidence="3">CHK136-897</strain>
    </source>
</reference>
<feature type="signal peptide" evidence="1">
    <location>
        <begin position="1"/>
        <end position="26"/>
    </location>
</feature>
<organism evidence="3 4">
    <name type="scientific">Candidatus Enterousia avicola</name>
    <dbReference type="NCBI Taxonomy" id="2840787"/>
    <lineage>
        <taxon>Bacteria</taxon>
        <taxon>Pseudomonadati</taxon>
        <taxon>Pseudomonadota</taxon>
        <taxon>Alphaproteobacteria</taxon>
        <taxon>Candidatus Enterousia</taxon>
    </lineage>
</organism>
<accession>A0A9D1MRS1</accession>
<dbReference type="AlphaFoldDB" id="A0A9D1MRS1"/>